<name>A0ABP8K2R6_9ACTN</name>
<reference evidence="2" key="1">
    <citation type="journal article" date="2019" name="Int. J. Syst. Evol. Microbiol.">
        <title>The Global Catalogue of Microorganisms (GCM) 10K type strain sequencing project: providing services to taxonomists for standard genome sequencing and annotation.</title>
        <authorList>
            <consortium name="The Broad Institute Genomics Platform"/>
            <consortium name="The Broad Institute Genome Sequencing Center for Infectious Disease"/>
            <person name="Wu L."/>
            <person name="Ma J."/>
        </authorList>
    </citation>
    <scope>NUCLEOTIDE SEQUENCE [LARGE SCALE GENOMIC DNA]</scope>
    <source>
        <strain evidence="2">JCM 17688</strain>
    </source>
</reference>
<evidence type="ECO:0000313" key="1">
    <source>
        <dbReference type="EMBL" id="GAA4399630.1"/>
    </source>
</evidence>
<sequence length="122" mass="11787">MSNFQASDLQAAANGIASNTGKYMSLHTAAPTIGSAATSEVSGSGDSGAYARQLISFTAGTGGVDTASSATFQCPALTVTYVALNTASTGGTVTAVALLPGSGITINPAGRVTIPAGTITVS</sequence>
<dbReference type="EMBL" id="BAABFR010000072">
    <property type="protein sequence ID" value="GAA4399630.1"/>
    <property type="molecule type" value="Genomic_DNA"/>
</dbReference>
<accession>A0ABP8K2R6</accession>
<protein>
    <submittedName>
        <fullName evidence="1">Uncharacterized protein</fullName>
    </submittedName>
</protein>
<comment type="caution">
    <text evidence="1">The sequence shown here is derived from an EMBL/GenBank/DDBJ whole genome shotgun (WGS) entry which is preliminary data.</text>
</comment>
<dbReference type="InterPro" id="IPR056908">
    <property type="entry name" value="Gp80-like"/>
</dbReference>
<dbReference type="RefSeq" id="WP_344998800.1">
    <property type="nucleotide sequence ID" value="NZ_BAABFR010000072.1"/>
</dbReference>
<gene>
    <name evidence="1" type="ORF">GCM10023147_37260</name>
</gene>
<proteinExistence type="predicted"/>
<dbReference type="Proteomes" id="UP001500635">
    <property type="component" value="Unassembled WGS sequence"/>
</dbReference>
<keyword evidence="2" id="KW-1185">Reference proteome</keyword>
<organism evidence="1 2">
    <name type="scientific">Tsukamurella soli</name>
    <dbReference type="NCBI Taxonomy" id="644556"/>
    <lineage>
        <taxon>Bacteria</taxon>
        <taxon>Bacillati</taxon>
        <taxon>Actinomycetota</taxon>
        <taxon>Actinomycetes</taxon>
        <taxon>Mycobacteriales</taxon>
        <taxon>Tsukamurellaceae</taxon>
        <taxon>Tsukamurella</taxon>
    </lineage>
</organism>
<dbReference type="Pfam" id="PF23140">
    <property type="entry name" value="Gp80"/>
    <property type="match status" value="1"/>
</dbReference>
<evidence type="ECO:0000313" key="2">
    <source>
        <dbReference type="Proteomes" id="UP001500635"/>
    </source>
</evidence>